<protein>
    <submittedName>
        <fullName evidence="6">Uncharacterized protein</fullName>
    </submittedName>
</protein>
<keyword evidence="1" id="KW-0812">Transmembrane</keyword>
<evidence type="ECO:0000313" key="6">
    <source>
        <dbReference type="EMBL" id="CAB4210697.1"/>
    </source>
</evidence>
<evidence type="ECO:0000313" key="2">
    <source>
        <dbReference type="EMBL" id="CAB4156400.1"/>
    </source>
</evidence>
<organism evidence="6">
    <name type="scientific">uncultured Caudovirales phage</name>
    <dbReference type="NCBI Taxonomy" id="2100421"/>
    <lineage>
        <taxon>Viruses</taxon>
        <taxon>Duplodnaviria</taxon>
        <taxon>Heunggongvirae</taxon>
        <taxon>Uroviricota</taxon>
        <taxon>Caudoviricetes</taxon>
        <taxon>Peduoviridae</taxon>
        <taxon>Maltschvirus</taxon>
        <taxon>Maltschvirus maltsch</taxon>
    </lineage>
</organism>
<evidence type="ECO:0000313" key="5">
    <source>
        <dbReference type="EMBL" id="CAB4195333.1"/>
    </source>
</evidence>
<evidence type="ECO:0000256" key="1">
    <source>
        <dbReference type="SAM" id="Phobius"/>
    </source>
</evidence>
<keyword evidence="1" id="KW-0472">Membrane</keyword>
<dbReference type="EMBL" id="LR796833">
    <property type="protein sequence ID" value="CAB4168712.1"/>
    <property type="molecule type" value="Genomic_DNA"/>
</dbReference>
<accession>A0A6J5SAG4</accession>
<keyword evidence="1" id="KW-1133">Transmembrane helix</keyword>
<gene>
    <name evidence="4" type="ORF">UFOVP1069_62</name>
    <name evidence="5" type="ORF">UFOVP1301_5</name>
    <name evidence="6" type="ORF">UFOVP1415_36</name>
    <name evidence="2" type="ORF">UFOVP663_62</name>
    <name evidence="3" type="ORF">UFOVP894_38</name>
</gene>
<dbReference type="EMBL" id="LR797012">
    <property type="protein sequence ID" value="CAB4181735.1"/>
    <property type="molecule type" value="Genomic_DNA"/>
</dbReference>
<dbReference type="EMBL" id="LR796633">
    <property type="protein sequence ID" value="CAB4156400.1"/>
    <property type="molecule type" value="Genomic_DNA"/>
</dbReference>
<evidence type="ECO:0000313" key="4">
    <source>
        <dbReference type="EMBL" id="CAB4181735.1"/>
    </source>
</evidence>
<feature type="transmembrane region" description="Helical" evidence="1">
    <location>
        <begin position="7"/>
        <end position="28"/>
    </location>
</feature>
<reference evidence="6" key="1">
    <citation type="submission" date="2020-05" db="EMBL/GenBank/DDBJ databases">
        <authorList>
            <person name="Chiriac C."/>
            <person name="Salcher M."/>
            <person name="Ghai R."/>
            <person name="Kavagutti S V."/>
        </authorList>
    </citation>
    <scope>NUCLEOTIDE SEQUENCE</scope>
</reference>
<evidence type="ECO:0000313" key="3">
    <source>
        <dbReference type="EMBL" id="CAB4168712.1"/>
    </source>
</evidence>
<dbReference type="EMBL" id="LR797249">
    <property type="protein sequence ID" value="CAB4195333.1"/>
    <property type="molecule type" value="Genomic_DNA"/>
</dbReference>
<sequence>MKYELESIGLILLTIAAIVFTTLMFSGAAQWLAGVAWRLGLVSVAAQWTIYAMGLCVCVGFVLTVAGRLVVGDWWFR</sequence>
<name>A0A6J5SAG4_9CAUD</name>
<feature type="transmembrane region" description="Helical" evidence="1">
    <location>
        <begin position="48"/>
        <end position="71"/>
    </location>
</feature>
<dbReference type="EMBL" id="LR797372">
    <property type="protein sequence ID" value="CAB4210697.1"/>
    <property type="molecule type" value="Genomic_DNA"/>
</dbReference>
<proteinExistence type="predicted"/>